<keyword evidence="7" id="KW-1185">Reference proteome</keyword>
<sequence>MNQNKLQVSGQFLYSFTVVAKHMSFTKAAEDLCITQSAVSHRIRCLEQELGFPLFHRLTRKIILTEEGKTLYGALDASLKLIHETIRNIQEAELQGDLVIACAPSIAGCWLLPLLPEFQHEHPNISLHIRSGNDLISYENEEGNADVAIYCGDSITDGLHATPLLRDNLLPVCSQRYAREHDLIENPEALRNCELLHEHPEAANTPFYAGWEIWANWAGITGLPLQSGYSFDRAELTAIAAKQGLGVALGREWLVREALQKKELIVPFNLVFPAPQTYYVVSTRKGILRPKVRLFHDWILKKARHSKPYGNAVL</sequence>
<dbReference type="GO" id="GO:0006351">
    <property type="term" value="P:DNA-templated transcription"/>
    <property type="evidence" value="ECO:0007669"/>
    <property type="project" value="TreeGrafter"/>
</dbReference>
<name>E5Y355_BILW3</name>
<dbReference type="PROSITE" id="PS50931">
    <property type="entry name" value="HTH_LYSR"/>
    <property type="match status" value="1"/>
</dbReference>
<dbReference type="Proteomes" id="UP000006034">
    <property type="component" value="Unassembled WGS sequence"/>
</dbReference>
<accession>E5Y355</accession>
<dbReference type="PANTHER" id="PTHR30537:SF32">
    <property type="entry name" value="HTH-TYPE TRANSCRIPTIONAL REGULATOR DSDC"/>
    <property type="match status" value="1"/>
</dbReference>
<dbReference type="RefSeq" id="WP_005024859.1">
    <property type="nucleotide sequence ID" value="NZ_KE150239.1"/>
</dbReference>
<gene>
    <name evidence="6" type="ORF">HMPREF0179_00616</name>
</gene>
<dbReference type="PANTHER" id="PTHR30537">
    <property type="entry name" value="HTH-TYPE TRANSCRIPTIONAL REGULATOR"/>
    <property type="match status" value="1"/>
</dbReference>
<evidence type="ECO:0000313" key="7">
    <source>
        <dbReference type="Proteomes" id="UP000006034"/>
    </source>
</evidence>
<evidence type="ECO:0000256" key="3">
    <source>
        <dbReference type="ARBA" id="ARBA00023125"/>
    </source>
</evidence>
<dbReference type="Gene3D" id="1.10.10.10">
    <property type="entry name" value="Winged helix-like DNA-binding domain superfamily/Winged helix DNA-binding domain"/>
    <property type="match status" value="1"/>
</dbReference>
<dbReference type="OrthoDB" id="9807765at2"/>
<reference evidence="6 7" key="1">
    <citation type="submission" date="2010-10" db="EMBL/GenBank/DDBJ databases">
        <authorList>
            <consortium name="The Broad Institute Genome Sequencing Platform"/>
            <person name="Ward D."/>
            <person name="Earl A."/>
            <person name="Feldgarden M."/>
            <person name="Young S.K."/>
            <person name="Gargeya S."/>
            <person name="Zeng Q."/>
            <person name="Alvarado L."/>
            <person name="Berlin A."/>
            <person name="Bochicchio J."/>
            <person name="Chapman S.B."/>
            <person name="Chen Z."/>
            <person name="Freedman E."/>
            <person name="Gellesch M."/>
            <person name="Goldberg J."/>
            <person name="Griggs A."/>
            <person name="Gujja S."/>
            <person name="Heilman E."/>
            <person name="Heiman D."/>
            <person name="Howarth C."/>
            <person name="Mehta T."/>
            <person name="Neiman D."/>
            <person name="Pearson M."/>
            <person name="Roberts A."/>
            <person name="Saif S."/>
            <person name="Shea T."/>
            <person name="Shenoy N."/>
            <person name="Sisk P."/>
            <person name="Stolte C."/>
            <person name="Sykes S."/>
            <person name="White J."/>
            <person name="Yandava C."/>
            <person name="Allen-Vercoe E."/>
            <person name="Sibley C."/>
            <person name="Ambrose C.E."/>
            <person name="Strauss J."/>
            <person name="Daigneault M."/>
            <person name="Haas B."/>
            <person name="Nusbaum C."/>
            <person name="Birren B."/>
        </authorList>
    </citation>
    <scope>NUCLEOTIDE SEQUENCE [LARGE SCALE GENOMIC DNA]</scope>
    <source>
        <strain evidence="6 7">3_1_6</strain>
    </source>
</reference>
<keyword evidence="2" id="KW-0805">Transcription regulation</keyword>
<dbReference type="Pfam" id="PF00126">
    <property type="entry name" value="HTH_1"/>
    <property type="match status" value="1"/>
</dbReference>
<dbReference type="GO" id="GO:0003700">
    <property type="term" value="F:DNA-binding transcription factor activity"/>
    <property type="evidence" value="ECO:0007669"/>
    <property type="project" value="InterPro"/>
</dbReference>
<evidence type="ECO:0000256" key="2">
    <source>
        <dbReference type="ARBA" id="ARBA00023015"/>
    </source>
</evidence>
<dbReference type="FunFam" id="1.10.10.10:FF:000001">
    <property type="entry name" value="LysR family transcriptional regulator"/>
    <property type="match status" value="1"/>
</dbReference>
<proteinExistence type="inferred from homology"/>
<dbReference type="Pfam" id="PF03466">
    <property type="entry name" value="LysR_substrate"/>
    <property type="match status" value="1"/>
</dbReference>
<dbReference type="Gene3D" id="3.40.190.10">
    <property type="entry name" value="Periplasmic binding protein-like II"/>
    <property type="match status" value="2"/>
</dbReference>
<reference evidence="6 7" key="2">
    <citation type="submission" date="2013-04" db="EMBL/GenBank/DDBJ databases">
        <title>The Genome Sequence of Bilophila wadsworthia 3_1_6.</title>
        <authorList>
            <consortium name="The Broad Institute Genomics Platform"/>
            <person name="Earl A."/>
            <person name="Ward D."/>
            <person name="Feldgarden M."/>
            <person name="Gevers D."/>
            <person name="Sibley C."/>
            <person name="Strauss J."/>
            <person name="Allen-Vercoe E."/>
            <person name="Walker B."/>
            <person name="Young S."/>
            <person name="Zeng Q."/>
            <person name="Gargeya S."/>
            <person name="Fitzgerald M."/>
            <person name="Haas B."/>
            <person name="Abouelleil A."/>
            <person name="Allen A.W."/>
            <person name="Alvarado L."/>
            <person name="Arachchi H.M."/>
            <person name="Berlin A.M."/>
            <person name="Chapman S.B."/>
            <person name="Gainer-Dewar J."/>
            <person name="Goldberg J."/>
            <person name="Griggs A."/>
            <person name="Gujja S."/>
            <person name="Hansen M."/>
            <person name="Howarth C."/>
            <person name="Imamovic A."/>
            <person name="Ireland A."/>
            <person name="Larimer J."/>
            <person name="McCowan C."/>
            <person name="Murphy C."/>
            <person name="Pearson M."/>
            <person name="Poon T.W."/>
            <person name="Priest M."/>
            <person name="Roberts A."/>
            <person name="Saif S."/>
            <person name="Shea T."/>
            <person name="Sisk P."/>
            <person name="Sykes S."/>
            <person name="Wortman J."/>
            <person name="Nusbaum C."/>
            <person name="Birren B."/>
        </authorList>
    </citation>
    <scope>NUCLEOTIDE SEQUENCE [LARGE SCALE GENOMIC DNA]</scope>
    <source>
        <strain evidence="6 7">3_1_6</strain>
    </source>
</reference>
<dbReference type="GO" id="GO:0043565">
    <property type="term" value="F:sequence-specific DNA binding"/>
    <property type="evidence" value="ECO:0007669"/>
    <property type="project" value="TreeGrafter"/>
</dbReference>
<dbReference type="InterPro" id="IPR058163">
    <property type="entry name" value="LysR-type_TF_proteobact-type"/>
</dbReference>
<dbReference type="InterPro" id="IPR036388">
    <property type="entry name" value="WH-like_DNA-bd_sf"/>
</dbReference>
<evidence type="ECO:0000313" key="6">
    <source>
        <dbReference type="EMBL" id="EFV45587.1"/>
    </source>
</evidence>
<dbReference type="EMBL" id="ADCP02000002">
    <property type="protein sequence ID" value="EFV45587.1"/>
    <property type="molecule type" value="Genomic_DNA"/>
</dbReference>
<keyword evidence="3" id="KW-0238">DNA-binding</keyword>
<dbReference type="SUPFAM" id="SSF53850">
    <property type="entry name" value="Periplasmic binding protein-like II"/>
    <property type="match status" value="1"/>
</dbReference>
<evidence type="ECO:0000259" key="5">
    <source>
        <dbReference type="PROSITE" id="PS50931"/>
    </source>
</evidence>
<feature type="domain" description="HTH lysR-type" evidence="5">
    <location>
        <begin position="1"/>
        <end position="65"/>
    </location>
</feature>
<organism evidence="6 7">
    <name type="scientific">Bilophila wadsworthia (strain 3_1_6)</name>
    <dbReference type="NCBI Taxonomy" id="563192"/>
    <lineage>
        <taxon>Bacteria</taxon>
        <taxon>Pseudomonadati</taxon>
        <taxon>Thermodesulfobacteriota</taxon>
        <taxon>Desulfovibrionia</taxon>
        <taxon>Desulfovibrionales</taxon>
        <taxon>Desulfovibrionaceae</taxon>
        <taxon>Bilophila</taxon>
    </lineage>
</organism>
<keyword evidence="4" id="KW-0804">Transcription</keyword>
<dbReference type="HOGENOM" id="CLU_039613_37_0_7"/>
<dbReference type="InterPro" id="IPR005119">
    <property type="entry name" value="LysR_subst-bd"/>
</dbReference>
<evidence type="ECO:0000256" key="4">
    <source>
        <dbReference type="ARBA" id="ARBA00023163"/>
    </source>
</evidence>
<dbReference type="PRINTS" id="PR00039">
    <property type="entry name" value="HTHLYSR"/>
</dbReference>
<dbReference type="STRING" id="563192.HMPREF0179_00616"/>
<dbReference type="InterPro" id="IPR036390">
    <property type="entry name" value="WH_DNA-bd_sf"/>
</dbReference>
<dbReference type="InterPro" id="IPR000847">
    <property type="entry name" value="LysR_HTH_N"/>
</dbReference>
<dbReference type="AlphaFoldDB" id="E5Y355"/>
<comment type="caution">
    <text evidence="6">The sequence shown here is derived from an EMBL/GenBank/DDBJ whole genome shotgun (WGS) entry which is preliminary data.</text>
</comment>
<dbReference type="GeneID" id="78087196"/>
<comment type="similarity">
    <text evidence="1">Belongs to the LysR transcriptional regulatory family.</text>
</comment>
<evidence type="ECO:0000256" key="1">
    <source>
        <dbReference type="ARBA" id="ARBA00009437"/>
    </source>
</evidence>
<dbReference type="CDD" id="cd08432">
    <property type="entry name" value="PBP2_GcdR_TrpI_HvrB_AmpR_like"/>
    <property type="match status" value="1"/>
</dbReference>
<dbReference type="SUPFAM" id="SSF46785">
    <property type="entry name" value="Winged helix' DNA-binding domain"/>
    <property type="match status" value="1"/>
</dbReference>
<dbReference type="eggNOG" id="COG0583">
    <property type="taxonomic scope" value="Bacteria"/>
</dbReference>
<protein>
    <recommendedName>
        <fullName evidence="5">HTH lysR-type domain-containing protein</fullName>
    </recommendedName>
</protein>